<sequence length="183" mass="20382">MQEHQLSRGDHQLCIESRLALQRSQIDEDWGQAENNYRHLRAEVDRVRGHLEASGLLSNTVSSAVVSTGVDSGNNLGPVTKPNFNRTENSRTFQSATTTRPNGSGFNRLEAGVHEINEERGNDEGTEARTNEPREAKGSAVHAKVLRHRHSQKSLPVRNNKRTGTSRRTNENISGRSHSRLLS</sequence>
<dbReference type="EMBL" id="CAAALY010263466">
    <property type="protein sequence ID" value="VEL40047.1"/>
    <property type="molecule type" value="Genomic_DNA"/>
</dbReference>
<protein>
    <submittedName>
        <fullName evidence="2">Uncharacterized protein</fullName>
    </submittedName>
</protein>
<evidence type="ECO:0000313" key="3">
    <source>
        <dbReference type="Proteomes" id="UP000784294"/>
    </source>
</evidence>
<keyword evidence="3" id="KW-1185">Reference proteome</keyword>
<feature type="compositionally biased region" description="Basic and acidic residues" evidence="1">
    <location>
        <begin position="111"/>
        <end position="137"/>
    </location>
</feature>
<evidence type="ECO:0000313" key="2">
    <source>
        <dbReference type="EMBL" id="VEL40047.1"/>
    </source>
</evidence>
<dbReference type="AlphaFoldDB" id="A0A448XM68"/>
<reference evidence="2" key="1">
    <citation type="submission" date="2018-11" db="EMBL/GenBank/DDBJ databases">
        <authorList>
            <consortium name="Pathogen Informatics"/>
        </authorList>
    </citation>
    <scope>NUCLEOTIDE SEQUENCE</scope>
</reference>
<gene>
    <name evidence="2" type="ORF">PXEA_LOCUS33487</name>
</gene>
<feature type="compositionally biased region" description="Polar residues" evidence="1">
    <location>
        <begin position="166"/>
        <end position="183"/>
    </location>
</feature>
<proteinExistence type="predicted"/>
<evidence type="ECO:0000256" key="1">
    <source>
        <dbReference type="SAM" id="MobiDB-lite"/>
    </source>
</evidence>
<name>A0A448XM68_9PLAT</name>
<organism evidence="2 3">
    <name type="scientific">Protopolystoma xenopodis</name>
    <dbReference type="NCBI Taxonomy" id="117903"/>
    <lineage>
        <taxon>Eukaryota</taxon>
        <taxon>Metazoa</taxon>
        <taxon>Spiralia</taxon>
        <taxon>Lophotrochozoa</taxon>
        <taxon>Platyhelminthes</taxon>
        <taxon>Monogenea</taxon>
        <taxon>Polyopisthocotylea</taxon>
        <taxon>Polystomatidea</taxon>
        <taxon>Polystomatidae</taxon>
        <taxon>Protopolystoma</taxon>
    </lineage>
</organism>
<feature type="region of interest" description="Disordered" evidence="1">
    <location>
        <begin position="72"/>
        <end position="183"/>
    </location>
</feature>
<feature type="compositionally biased region" description="Polar residues" evidence="1">
    <location>
        <begin position="72"/>
        <end position="105"/>
    </location>
</feature>
<accession>A0A448XM68</accession>
<comment type="caution">
    <text evidence="2">The sequence shown here is derived from an EMBL/GenBank/DDBJ whole genome shotgun (WGS) entry which is preliminary data.</text>
</comment>
<dbReference type="Proteomes" id="UP000784294">
    <property type="component" value="Unassembled WGS sequence"/>
</dbReference>